<keyword evidence="5" id="KW-1185">Reference proteome</keyword>
<dbReference type="PANTHER" id="PTHR46798:SF13">
    <property type="entry name" value="E3 UBIQUITIN-PROTEIN LIGASE IPI1"/>
    <property type="match status" value="1"/>
</dbReference>
<dbReference type="Gene3D" id="3.30.40.10">
    <property type="entry name" value="Zinc/RING finger domain, C3HC4 (zinc finger)"/>
    <property type="match status" value="1"/>
</dbReference>
<comment type="caution">
    <text evidence="4">The sequence shown here is derived from an EMBL/GenBank/DDBJ whole genome shotgun (WGS) entry which is preliminary data.</text>
</comment>
<dbReference type="InterPro" id="IPR044274">
    <property type="entry name" value="RFI2"/>
</dbReference>
<feature type="compositionally biased region" description="Acidic residues" evidence="2">
    <location>
        <begin position="16"/>
        <end position="42"/>
    </location>
</feature>
<sequence length="294" mass="32245">MMGNIINIAMGLGAQEEEELTVVVDEEERGGSEEEQEEGGDSEEGRDTKVKEGVEGEEEVELLLQCSICLDAVVAKSRERSTATLQCGHEFHLDCIGSAFNSTGTMQCPNCRHIENGHWLYARHPIPSQSVNNDDGVFDEDLDHFAHQQGVFVPLRIWSIPISRLSELSSLFSEIEPMQEAYHDVIGQNINAEPTDPQEPGTGHQGAYVSYMQPLSPVSSSSTHIVDRTVDGQPQYRVHPIDILHHLLAAMPISNSPPNNNNGVAEESEIPMGATRIGGVDIFDEPTEETSNDS</sequence>
<keyword evidence="1" id="KW-0862">Zinc</keyword>
<dbReference type="GO" id="GO:0004842">
    <property type="term" value="F:ubiquitin-protein transferase activity"/>
    <property type="evidence" value="ECO:0007669"/>
    <property type="project" value="InterPro"/>
</dbReference>
<evidence type="ECO:0000256" key="1">
    <source>
        <dbReference type="PROSITE-ProRule" id="PRU00175"/>
    </source>
</evidence>
<evidence type="ECO:0000256" key="2">
    <source>
        <dbReference type="SAM" id="MobiDB-lite"/>
    </source>
</evidence>
<evidence type="ECO:0000259" key="3">
    <source>
        <dbReference type="PROSITE" id="PS50089"/>
    </source>
</evidence>
<dbReference type="AlphaFoldDB" id="A0AAV5D4B0"/>
<dbReference type="InterPro" id="IPR013083">
    <property type="entry name" value="Znf_RING/FYVE/PHD"/>
</dbReference>
<dbReference type="SMART" id="SM00184">
    <property type="entry name" value="RING"/>
    <property type="match status" value="1"/>
</dbReference>
<keyword evidence="1" id="KW-0479">Metal-binding</keyword>
<feature type="region of interest" description="Disordered" evidence="2">
    <location>
        <begin position="16"/>
        <end position="54"/>
    </location>
</feature>
<feature type="compositionally biased region" description="Basic and acidic residues" evidence="2">
    <location>
        <begin position="43"/>
        <end position="54"/>
    </location>
</feature>
<proteinExistence type="predicted"/>
<reference evidence="4" key="2">
    <citation type="submission" date="2021-12" db="EMBL/GenBank/DDBJ databases">
        <title>Resequencing data analysis of finger millet.</title>
        <authorList>
            <person name="Hatakeyama M."/>
            <person name="Aluri S."/>
            <person name="Balachadran M.T."/>
            <person name="Sivarajan S.R."/>
            <person name="Poveda L."/>
            <person name="Shimizu-Inatsugi R."/>
            <person name="Schlapbach R."/>
            <person name="Sreeman S.M."/>
            <person name="Shimizu K.K."/>
        </authorList>
    </citation>
    <scope>NUCLEOTIDE SEQUENCE</scope>
</reference>
<protein>
    <recommendedName>
        <fullName evidence="3">RING-type domain-containing protein</fullName>
    </recommendedName>
</protein>
<dbReference type="InterPro" id="IPR001841">
    <property type="entry name" value="Znf_RING"/>
</dbReference>
<dbReference type="PANTHER" id="PTHR46798">
    <property type="entry name" value="OS09G0511500 PROTEIN"/>
    <property type="match status" value="1"/>
</dbReference>
<dbReference type="PROSITE" id="PS50089">
    <property type="entry name" value="ZF_RING_2"/>
    <property type="match status" value="1"/>
</dbReference>
<gene>
    <name evidence="4" type="primary">ga22909</name>
    <name evidence="4" type="ORF">PR202_ga22909</name>
</gene>
<reference evidence="4" key="1">
    <citation type="journal article" date="2018" name="DNA Res.">
        <title>Multiple hybrid de novo genome assembly of finger millet, an orphan allotetraploid crop.</title>
        <authorList>
            <person name="Hatakeyama M."/>
            <person name="Aluri S."/>
            <person name="Balachadran M.T."/>
            <person name="Sivarajan S.R."/>
            <person name="Patrignani A."/>
            <person name="Gruter S."/>
            <person name="Poveda L."/>
            <person name="Shimizu-Inatsugi R."/>
            <person name="Baeten J."/>
            <person name="Francoijs K.J."/>
            <person name="Nataraja K.N."/>
            <person name="Reddy Y.A.N."/>
            <person name="Phadnis S."/>
            <person name="Ravikumar R.L."/>
            <person name="Schlapbach R."/>
            <person name="Sreeman S.M."/>
            <person name="Shimizu K.K."/>
        </authorList>
    </citation>
    <scope>NUCLEOTIDE SEQUENCE</scope>
</reference>
<organism evidence="4 5">
    <name type="scientific">Eleusine coracana subsp. coracana</name>
    <dbReference type="NCBI Taxonomy" id="191504"/>
    <lineage>
        <taxon>Eukaryota</taxon>
        <taxon>Viridiplantae</taxon>
        <taxon>Streptophyta</taxon>
        <taxon>Embryophyta</taxon>
        <taxon>Tracheophyta</taxon>
        <taxon>Spermatophyta</taxon>
        <taxon>Magnoliopsida</taxon>
        <taxon>Liliopsida</taxon>
        <taxon>Poales</taxon>
        <taxon>Poaceae</taxon>
        <taxon>PACMAD clade</taxon>
        <taxon>Chloridoideae</taxon>
        <taxon>Cynodonteae</taxon>
        <taxon>Eleusininae</taxon>
        <taxon>Eleusine</taxon>
    </lineage>
</organism>
<accession>A0AAV5D4B0</accession>
<feature type="domain" description="RING-type" evidence="3">
    <location>
        <begin position="66"/>
        <end position="112"/>
    </location>
</feature>
<dbReference type="Pfam" id="PF13639">
    <property type="entry name" value="zf-RING_2"/>
    <property type="match status" value="1"/>
</dbReference>
<dbReference type="EMBL" id="BQKI01000012">
    <property type="protein sequence ID" value="GJN05291.1"/>
    <property type="molecule type" value="Genomic_DNA"/>
</dbReference>
<dbReference type="SUPFAM" id="SSF57850">
    <property type="entry name" value="RING/U-box"/>
    <property type="match status" value="1"/>
</dbReference>
<dbReference type="GO" id="GO:0008270">
    <property type="term" value="F:zinc ion binding"/>
    <property type="evidence" value="ECO:0007669"/>
    <property type="project" value="UniProtKB-KW"/>
</dbReference>
<evidence type="ECO:0000313" key="5">
    <source>
        <dbReference type="Proteomes" id="UP001054889"/>
    </source>
</evidence>
<keyword evidence="1" id="KW-0863">Zinc-finger</keyword>
<name>A0AAV5D4B0_ELECO</name>
<evidence type="ECO:0000313" key="4">
    <source>
        <dbReference type="EMBL" id="GJN05291.1"/>
    </source>
</evidence>
<dbReference type="Proteomes" id="UP001054889">
    <property type="component" value="Unassembled WGS sequence"/>
</dbReference>